<accession>A0ABQ1I8R3</accession>
<keyword evidence="3" id="KW-1185">Reference proteome</keyword>
<dbReference type="SMART" id="SM00481">
    <property type="entry name" value="POLIIIAc"/>
    <property type="match status" value="1"/>
</dbReference>
<organism evidence="2 3">
    <name type="scientific">Agarivorans gilvus</name>
    <dbReference type="NCBI Taxonomy" id="680279"/>
    <lineage>
        <taxon>Bacteria</taxon>
        <taxon>Pseudomonadati</taxon>
        <taxon>Pseudomonadota</taxon>
        <taxon>Gammaproteobacteria</taxon>
        <taxon>Alteromonadales</taxon>
        <taxon>Alteromonadaceae</taxon>
        <taxon>Agarivorans</taxon>
    </lineage>
</organism>
<dbReference type="EMBL" id="BMDY01000067">
    <property type="protein sequence ID" value="GGB22370.1"/>
    <property type="molecule type" value="Genomic_DNA"/>
</dbReference>
<evidence type="ECO:0000313" key="2">
    <source>
        <dbReference type="EMBL" id="GGB22370.1"/>
    </source>
</evidence>
<dbReference type="NCBIfam" id="NF006702">
    <property type="entry name" value="PRK09248.1"/>
    <property type="match status" value="1"/>
</dbReference>
<name>A0ABQ1I8R3_9ALTE</name>
<dbReference type="PANTHER" id="PTHR36928:SF1">
    <property type="entry name" value="PHOSPHATASE YCDX-RELATED"/>
    <property type="match status" value="1"/>
</dbReference>
<feature type="domain" description="Polymerase/histidinol phosphatase N-terminal" evidence="1">
    <location>
        <begin position="7"/>
        <end position="81"/>
    </location>
</feature>
<gene>
    <name evidence="2" type="ORF">GCM10007414_39650</name>
</gene>
<dbReference type="Gene3D" id="3.20.20.140">
    <property type="entry name" value="Metal-dependent hydrolases"/>
    <property type="match status" value="1"/>
</dbReference>
<dbReference type="Pfam" id="PF02811">
    <property type="entry name" value="PHP"/>
    <property type="match status" value="1"/>
</dbReference>
<protein>
    <submittedName>
        <fullName evidence="2">Phosphatase</fullName>
    </submittedName>
</protein>
<dbReference type="Proteomes" id="UP000651977">
    <property type="component" value="Unassembled WGS sequence"/>
</dbReference>
<sequence length="193" mass="21301">MKIKPEVDLHLHTIASTHAYSTLHDYVHYAKQNGIKMFAVSDHGPDMTDAPHEWHFINSALFPRVDQGIGILRGIEANIKSPAGEIDCNQRMRAQLDIILCGFHQEVFPPQSIHINTEAMLNTIKSGLVNVITHPGNPAFPIDAETIVKAAAQYNVALEINNSSFIHSRKGSEANCERIVQLAKLHDAPLSIG</sequence>
<proteinExistence type="predicted"/>
<dbReference type="PANTHER" id="PTHR36928">
    <property type="entry name" value="PHOSPHATASE YCDX-RELATED"/>
    <property type="match status" value="1"/>
</dbReference>
<dbReference type="SUPFAM" id="SSF89550">
    <property type="entry name" value="PHP domain-like"/>
    <property type="match status" value="1"/>
</dbReference>
<dbReference type="InterPro" id="IPR003141">
    <property type="entry name" value="Pol/His_phosphatase_N"/>
</dbReference>
<dbReference type="InterPro" id="IPR004013">
    <property type="entry name" value="PHP_dom"/>
</dbReference>
<dbReference type="InterPro" id="IPR050243">
    <property type="entry name" value="PHP_phosphatase"/>
</dbReference>
<dbReference type="InterPro" id="IPR016195">
    <property type="entry name" value="Pol/histidinol_Pase-like"/>
</dbReference>
<reference evidence="3" key="1">
    <citation type="journal article" date="2019" name="Int. J. Syst. Evol. Microbiol.">
        <title>The Global Catalogue of Microorganisms (GCM) 10K type strain sequencing project: providing services to taxonomists for standard genome sequencing and annotation.</title>
        <authorList>
            <consortium name="The Broad Institute Genomics Platform"/>
            <consortium name="The Broad Institute Genome Sequencing Center for Infectious Disease"/>
            <person name="Wu L."/>
            <person name="Ma J."/>
        </authorList>
    </citation>
    <scope>NUCLEOTIDE SEQUENCE [LARGE SCALE GENOMIC DNA]</scope>
    <source>
        <strain evidence="3">CGMCC 1.10131</strain>
    </source>
</reference>
<evidence type="ECO:0000313" key="3">
    <source>
        <dbReference type="Proteomes" id="UP000651977"/>
    </source>
</evidence>
<evidence type="ECO:0000259" key="1">
    <source>
        <dbReference type="SMART" id="SM00481"/>
    </source>
</evidence>
<comment type="caution">
    <text evidence="2">The sequence shown here is derived from an EMBL/GenBank/DDBJ whole genome shotgun (WGS) entry which is preliminary data.</text>
</comment>